<organism evidence="1 2">
    <name type="scientific">Nematocida ausubeli (strain ATCC PRA-371 / ERTm2)</name>
    <name type="common">Nematode killer fungus</name>
    <dbReference type="NCBI Taxonomy" id="1913371"/>
    <lineage>
        <taxon>Eukaryota</taxon>
        <taxon>Fungi</taxon>
        <taxon>Fungi incertae sedis</taxon>
        <taxon>Microsporidia</taxon>
        <taxon>Nematocida</taxon>
    </lineage>
</organism>
<dbReference type="GeneID" id="77676954"/>
<dbReference type="AlphaFoldDB" id="A0A086IZ94"/>
<comment type="caution">
    <text evidence="1">The sequence shown here is derived from an EMBL/GenBank/DDBJ whole genome shotgun (WGS) entry which is preliminary data.</text>
</comment>
<dbReference type="Proteomes" id="UP000054524">
    <property type="component" value="Unassembled WGS sequence"/>
</dbReference>
<protein>
    <submittedName>
        <fullName evidence="1">Uncharacterized protein</fullName>
    </submittedName>
</protein>
<evidence type="ECO:0000313" key="1">
    <source>
        <dbReference type="EMBL" id="KFG25212.1"/>
    </source>
</evidence>
<dbReference type="RefSeq" id="XP_052903767.1">
    <property type="nucleotide sequence ID" value="XM_053049596.1"/>
</dbReference>
<proteinExistence type="predicted"/>
<accession>A0A086IZ94</accession>
<dbReference type="EMBL" id="AKIJ01000005">
    <property type="protein sequence ID" value="KFG25212.1"/>
    <property type="molecule type" value="Genomic_DNA"/>
</dbReference>
<gene>
    <name evidence="1" type="ORF">NESG_01981</name>
</gene>
<evidence type="ECO:0000313" key="2">
    <source>
        <dbReference type="Proteomes" id="UP000054524"/>
    </source>
</evidence>
<reference evidence="1 2" key="1">
    <citation type="journal article" date="2014" name="Genome Announc.">
        <title>Genome Sequence of the Microsporidian Species Nematocida sp1 Strain ERTm6 (ATCC PRA-372).</title>
        <authorList>
            <person name="Bakowski M.A."/>
            <person name="Priest M."/>
            <person name="Young S."/>
            <person name="Cuomo C.A."/>
            <person name="Troemel E.R."/>
        </authorList>
    </citation>
    <scope>NUCLEOTIDE SEQUENCE [LARGE SCALE GENOMIC DNA]</scope>
    <source>
        <strain evidence="1 2">ERTm6</strain>
    </source>
</reference>
<sequence>MQNKEVGSKMLKAELRSLDIEQDLVYQRAKEKAFITIVNCSFPELEMQMYAGLCLPRFRCRLLEYKRLCFLLLKLN</sequence>
<keyword evidence="2" id="KW-1185">Reference proteome</keyword>
<name>A0A086IZ94_NEMA1</name>
<dbReference type="HOGENOM" id="CLU_2655070_0_0_1"/>